<evidence type="ECO:0000256" key="3">
    <source>
        <dbReference type="ARBA" id="ARBA00023002"/>
    </source>
</evidence>
<protein>
    <submittedName>
        <fullName evidence="5">Aldehyde dehydrogenase family protein</fullName>
    </submittedName>
</protein>
<dbReference type="RefSeq" id="WP_284033522.1">
    <property type="nucleotide sequence ID" value="NZ_CP126155.1"/>
</dbReference>
<dbReference type="Gene3D" id="3.40.309.10">
    <property type="entry name" value="Aldehyde Dehydrogenase, Chain A, domain 2"/>
    <property type="match status" value="1"/>
</dbReference>
<dbReference type="InterPro" id="IPR015590">
    <property type="entry name" value="Aldehyde_DH_dom"/>
</dbReference>
<dbReference type="SUPFAM" id="SSF53720">
    <property type="entry name" value="ALDH-like"/>
    <property type="match status" value="1"/>
</dbReference>
<sequence>MTRTYRNYVDGEWRDSTTGETFDTTNPAAPGEVVATYPAAGDEDAEAAIRAADEAADEWAATPGPERGAILRRAAANLADRKEELTALLTAEEGKTHAEAGGEVQRAIDIFYYFAEQARDLAGERKAASGPDTNLYTREEPIGVAALITPWNYPIAIPAWKLAPALATGTTAVMKPASVAPGPALALFEALDEAGLPDGVANVVTASGSTGAYMTEHEAVDAVSFTGSTVVGEQVYETAVEHGKRAQCEMGGKNPTVVSDTADPAEAAEIVAAGAFGVTGQACTACSRAVVHEDVHDEFVDELVAAAEGIEIGPGDEYDMGPQVTESELEGTLDYIDVAANEGAELVAGGGQPAGDRFGDGYYVEPTVFTGVERDFRIAQEEVFGPVVAVIEVSDFDEAVDVANDSDYGLSASIVTDDHTEANRFVEDVEAGVAKVNDKTTGLELHVPFGGVKDSSTETWREQGATGMDFYTITQTVYDSF</sequence>
<organism evidence="5 6">
    <name type="scientific">Halobaculum lipolyticum</name>
    <dbReference type="NCBI Taxonomy" id="3032001"/>
    <lineage>
        <taxon>Archaea</taxon>
        <taxon>Methanobacteriati</taxon>
        <taxon>Methanobacteriota</taxon>
        <taxon>Stenosarchaea group</taxon>
        <taxon>Halobacteria</taxon>
        <taxon>Halobacteriales</taxon>
        <taxon>Haloferacaceae</taxon>
        <taxon>Halobaculum</taxon>
    </lineage>
</organism>
<evidence type="ECO:0000313" key="6">
    <source>
        <dbReference type="Proteomes" id="UP001596461"/>
    </source>
</evidence>
<dbReference type="FunFam" id="3.40.605.10:FF:000007">
    <property type="entry name" value="NAD/NADP-dependent betaine aldehyde dehydrogenase"/>
    <property type="match status" value="1"/>
</dbReference>
<name>A0ABD5W5V0_9EURY</name>
<evidence type="ECO:0000256" key="2">
    <source>
        <dbReference type="ARBA" id="ARBA00011881"/>
    </source>
</evidence>
<dbReference type="AlphaFoldDB" id="A0ABD5W5V0"/>
<keyword evidence="3" id="KW-0560">Oxidoreductase</keyword>
<comment type="subunit">
    <text evidence="2">Homotetramer.</text>
</comment>
<feature type="domain" description="Aldehyde dehydrogenase" evidence="4">
    <location>
        <begin position="13"/>
        <end position="477"/>
    </location>
</feature>
<reference evidence="5 6" key="1">
    <citation type="journal article" date="2019" name="Int. J. Syst. Evol. Microbiol.">
        <title>The Global Catalogue of Microorganisms (GCM) 10K type strain sequencing project: providing services to taxonomists for standard genome sequencing and annotation.</title>
        <authorList>
            <consortium name="The Broad Institute Genomics Platform"/>
            <consortium name="The Broad Institute Genome Sequencing Center for Infectious Disease"/>
            <person name="Wu L."/>
            <person name="Ma J."/>
        </authorList>
    </citation>
    <scope>NUCLEOTIDE SEQUENCE [LARGE SCALE GENOMIC DNA]</scope>
    <source>
        <strain evidence="5 6">DT31</strain>
    </source>
</reference>
<accession>A0ABD5W5V0</accession>
<dbReference type="InterPro" id="IPR016162">
    <property type="entry name" value="Ald_DH_N"/>
</dbReference>
<dbReference type="GeneID" id="81126810"/>
<comment type="caution">
    <text evidence="5">The sequence shown here is derived from an EMBL/GenBank/DDBJ whole genome shotgun (WGS) entry which is preliminary data.</text>
</comment>
<dbReference type="Gene3D" id="3.40.605.10">
    <property type="entry name" value="Aldehyde Dehydrogenase, Chain A, domain 1"/>
    <property type="match status" value="1"/>
</dbReference>
<evidence type="ECO:0000256" key="1">
    <source>
        <dbReference type="ARBA" id="ARBA00009986"/>
    </source>
</evidence>
<dbReference type="InterPro" id="IPR016161">
    <property type="entry name" value="Ald_DH/histidinol_DH"/>
</dbReference>
<gene>
    <name evidence="5" type="ORF">ACFQL9_03385</name>
</gene>
<evidence type="ECO:0000313" key="5">
    <source>
        <dbReference type="EMBL" id="MFC7068672.1"/>
    </source>
</evidence>
<dbReference type="GO" id="GO:0016491">
    <property type="term" value="F:oxidoreductase activity"/>
    <property type="evidence" value="ECO:0007669"/>
    <property type="project" value="UniProtKB-KW"/>
</dbReference>
<dbReference type="Proteomes" id="UP001596461">
    <property type="component" value="Unassembled WGS sequence"/>
</dbReference>
<comment type="similarity">
    <text evidence="1">Belongs to the aldehyde dehydrogenase family.</text>
</comment>
<evidence type="ECO:0000259" key="4">
    <source>
        <dbReference type="Pfam" id="PF00171"/>
    </source>
</evidence>
<dbReference type="Pfam" id="PF00171">
    <property type="entry name" value="Aldedh"/>
    <property type="match status" value="1"/>
</dbReference>
<dbReference type="PANTHER" id="PTHR11699">
    <property type="entry name" value="ALDEHYDE DEHYDROGENASE-RELATED"/>
    <property type="match status" value="1"/>
</dbReference>
<keyword evidence="6" id="KW-1185">Reference proteome</keyword>
<dbReference type="EMBL" id="JBHTAH010000002">
    <property type="protein sequence ID" value="MFC7068672.1"/>
    <property type="molecule type" value="Genomic_DNA"/>
</dbReference>
<dbReference type="InterPro" id="IPR016163">
    <property type="entry name" value="Ald_DH_C"/>
</dbReference>
<proteinExistence type="inferred from homology"/>